<protein>
    <submittedName>
        <fullName evidence="4">FMN reductase</fullName>
    </submittedName>
</protein>
<evidence type="ECO:0000259" key="3">
    <source>
        <dbReference type="Pfam" id="PF03358"/>
    </source>
</evidence>
<comment type="caution">
    <text evidence="4">The sequence shown here is derived from an EMBL/GenBank/DDBJ whole genome shotgun (WGS) entry which is preliminary data.</text>
</comment>
<accession>A0A023BV05</accession>
<organism evidence="4 5">
    <name type="scientific">Aquimarina atlantica</name>
    <dbReference type="NCBI Taxonomy" id="1317122"/>
    <lineage>
        <taxon>Bacteria</taxon>
        <taxon>Pseudomonadati</taxon>
        <taxon>Bacteroidota</taxon>
        <taxon>Flavobacteriia</taxon>
        <taxon>Flavobacteriales</taxon>
        <taxon>Flavobacteriaceae</taxon>
        <taxon>Aquimarina</taxon>
    </lineage>
</organism>
<dbReference type="SUPFAM" id="SSF52218">
    <property type="entry name" value="Flavoproteins"/>
    <property type="match status" value="1"/>
</dbReference>
<dbReference type="InterPro" id="IPR005025">
    <property type="entry name" value="FMN_Rdtase-like_dom"/>
</dbReference>
<evidence type="ECO:0000256" key="1">
    <source>
        <dbReference type="ARBA" id="ARBA00022630"/>
    </source>
</evidence>
<name>A0A023BV05_9FLAO</name>
<dbReference type="InterPro" id="IPR029039">
    <property type="entry name" value="Flavoprotein-like_sf"/>
</dbReference>
<dbReference type="OrthoDB" id="9805976at2"/>
<feature type="domain" description="NADPH-dependent FMN reductase-like" evidence="3">
    <location>
        <begin position="5"/>
        <end position="119"/>
    </location>
</feature>
<dbReference type="PANTHER" id="PTHR43278:SF4">
    <property type="entry name" value="NAD(P)H-DEPENDENT FMN-CONTAINING OXIDOREDUCTASE YWQN-RELATED"/>
    <property type="match status" value="1"/>
</dbReference>
<dbReference type="GO" id="GO:0016491">
    <property type="term" value="F:oxidoreductase activity"/>
    <property type="evidence" value="ECO:0007669"/>
    <property type="project" value="InterPro"/>
</dbReference>
<dbReference type="STRING" id="1317122.ATO12_17700"/>
<dbReference type="Pfam" id="PF03358">
    <property type="entry name" value="FMN_red"/>
    <property type="match status" value="1"/>
</dbReference>
<evidence type="ECO:0000313" key="4">
    <source>
        <dbReference type="EMBL" id="EZH73769.1"/>
    </source>
</evidence>
<dbReference type="Gene3D" id="3.40.50.360">
    <property type="match status" value="1"/>
</dbReference>
<dbReference type="Proteomes" id="UP000023541">
    <property type="component" value="Unassembled WGS sequence"/>
</dbReference>
<reference evidence="4 5" key="1">
    <citation type="submission" date="2014-04" db="EMBL/GenBank/DDBJ databases">
        <title>Aquimarina sp. 22II-S11-z7 Genome Sequencing.</title>
        <authorList>
            <person name="Lai Q."/>
        </authorList>
    </citation>
    <scope>NUCLEOTIDE SEQUENCE [LARGE SCALE GENOMIC DNA]</scope>
    <source>
        <strain evidence="4 5">22II-S11-z7</strain>
    </source>
</reference>
<evidence type="ECO:0000313" key="5">
    <source>
        <dbReference type="Proteomes" id="UP000023541"/>
    </source>
</evidence>
<dbReference type="EMBL" id="AQRA01000005">
    <property type="protein sequence ID" value="EZH73769.1"/>
    <property type="molecule type" value="Genomic_DNA"/>
</dbReference>
<sequence length="168" mass="19480">MKKGIIILGSSNSNGDTYKAASFVSQQMNYSIIDLKTKNISEFDYEFKNRDDDFHPLIREIVNQYDFIIFATPVYWYTMSGILKTFLDRISDCLKIEKETGRKLRGMEMAVLSCGSDKQLKNGFHMPFVETSKYLGMKYIADVHCWVENDTLPDVVETKLKDFINQIQ</sequence>
<keyword evidence="2" id="KW-0288">FMN</keyword>
<dbReference type="PANTHER" id="PTHR43278">
    <property type="entry name" value="NAD(P)H-DEPENDENT FMN-CONTAINING OXIDOREDUCTASE YWQN-RELATED"/>
    <property type="match status" value="1"/>
</dbReference>
<dbReference type="RefSeq" id="WP_034242553.1">
    <property type="nucleotide sequence ID" value="NZ_AQRA01000005.1"/>
</dbReference>
<keyword evidence="1" id="KW-0285">Flavoprotein</keyword>
<dbReference type="eggNOG" id="COG0655">
    <property type="taxonomic scope" value="Bacteria"/>
</dbReference>
<keyword evidence="5" id="KW-1185">Reference proteome</keyword>
<gene>
    <name evidence="4" type="ORF">ATO12_17700</name>
</gene>
<proteinExistence type="predicted"/>
<dbReference type="InterPro" id="IPR051796">
    <property type="entry name" value="ISF_SsuE-like"/>
</dbReference>
<evidence type="ECO:0000256" key="2">
    <source>
        <dbReference type="ARBA" id="ARBA00022643"/>
    </source>
</evidence>
<dbReference type="AlphaFoldDB" id="A0A023BV05"/>